<dbReference type="GO" id="GO:0009055">
    <property type="term" value="F:electron transfer activity"/>
    <property type="evidence" value="ECO:0007669"/>
    <property type="project" value="InterPro"/>
</dbReference>
<comment type="subcellular location">
    <subcellularLocation>
        <location evidence="1">Cell envelope</location>
    </subcellularLocation>
</comment>
<dbReference type="InterPro" id="IPR051395">
    <property type="entry name" value="Cytochrome_c_Peroxidase/MauG"/>
</dbReference>
<evidence type="ECO:0000313" key="8">
    <source>
        <dbReference type="EMBL" id="PAQ01271.1"/>
    </source>
</evidence>
<dbReference type="PROSITE" id="PS51007">
    <property type="entry name" value="CYTC"/>
    <property type="match status" value="1"/>
</dbReference>
<name>A0AB36R8L1_9HYPH</name>
<feature type="domain" description="Cytochrome c" evidence="7">
    <location>
        <begin position="240"/>
        <end position="359"/>
    </location>
</feature>
<dbReference type="GO" id="GO:0030313">
    <property type="term" value="C:cell envelope"/>
    <property type="evidence" value="ECO:0007669"/>
    <property type="project" value="UniProtKB-SubCell"/>
</dbReference>
<proteinExistence type="predicted"/>
<evidence type="ECO:0000256" key="6">
    <source>
        <dbReference type="PROSITE-ProRule" id="PRU00433"/>
    </source>
</evidence>
<evidence type="ECO:0000313" key="9">
    <source>
        <dbReference type="Proteomes" id="UP000216215"/>
    </source>
</evidence>
<dbReference type="PANTHER" id="PTHR30600">
    <property type="entry name" value="CYTOCHROME C PEROXIDASE-RELATED"/>
    <property type="match status" value="1"/>
</dbReference>
<dbReference type="Proteomes" id="UP000216215">
    <property type="component" value="Unassembled WGS sequence"/>
</dbReference>
<dbReference type="InterPro" id="IPR004852">
    <property type="entry name" value="Di-haem_cyt_c_peroxidsae"/>
</dbReference>
<dbReference type="GO" id="GO:0046872">
    <property type="term" value="F:metal ion binding"/>
    <property type="evidence" value="ECO:0007669"/>
    <property type="project" value="UniProtKB-KW"/>
</dbReference>
<keyword evidence="5 6" id="KW-0408">Iron</keyword>
<dbReference type="Pfam" id="PF03150">
    <property type="entry name" value="CCP_MauG"/>
    <property type="match status" value="1"/>
</dbReference>
<dbReference type="GO" id="GO:0020037">
    <property type="term" value="F:heme binding"/>
    <property type="evidence" value="ECO:0007669"/>
    <property type="project" value="InterPro"/>
</dbReference>
<comment type="caution">
    <text evidence="8">The sequence shown here is derived from an EMBL/GenBank/DDBJ whole genome shotgun (WGS) entry which is preliminary data.</text>
</comment>
<dbReference type="PANTHER" id="PTHR30600:SF7">
    <property type="entry name" value="CYTOCHROME C PEROXIDASE-RELATED"/>
    <property type="match status" value="1"/>
</dbReference>
<evidence type="ECO:0000256" key="4">
    <source>
        <dbReference type="ARBA" id="ARBA00023002"/>
    </source>
</evidence>
<evidence type="ECO:0000259" key="7">
    <source>
        <dbReference type="PROSITE" id="PS51007"/>
    </source>
</evidence>
<protein>
    <recommendedName>
        <fullName evidence="7">Cytochrome c domain-containing protein</fullName>
    </recommendedName>
</protein>
<evidence type="ECO:0000256" key="2">
    <source>
        <dbReference type="ARBA" id="ARBA00022617"/>
    </source>
</evidence>
<dbReference type="InterPro" id="IPR009056">
    <property type="entry name" value="Cyt_c-like_dom"/>
</dbReference>
<dbReference type="GO" id="GO:0004130">
    <property type="term" value="F:cytochrome-c peroxidase activity"/>
    <property type="evidence" value="ECO:0007669"/>
    <property type="project" value="TreeGrafter"/>
</dbReference>
<evidence type="ECO:0000256" key="3">
    <source>
        <dbReference type="ARBA" id="ARBA00022723"/>
    </source>
</evidence>
<keyword evidence="2 6" id="KW-0349">Heme</keyword>
<evidence type="ECO:0000256" key="5">
    <source>
        <dbReference type="ARBA" id="ARBA00023004"/>
    </source>
</evidence>
<organism evidence="8 9">
    <name type="scientific">Mesorhizobium mediterraneum</name>
    <dbReference type="NCBI Taxonomy" id="43617"/>
    <lineage>
        <taxon>Bacteria</taxon>
        <taxon>Pseudomonadati</taxon>
        <taxon>Pseudomonadota</taxon>
        <taxon>Alphaproteobacteria</taxon>
        <taxon>Hyphomicrobiales</taxon>
        <taxon>Phyllobacteriaceae</taxon>
        <taxon>Mesorhizobium</taxon>
    </lineage>
</organism>
<dbReference type="Gene3D" id="1.10.760.10">
    <property type="entry name" value="Cytochrome c-like domain"/>
    <property type="match status" value="2"/>
</dbReference>
<dbReference type="EMBL" id="NPKI01000017">
    <property type="protein sequence ID" value="PAQ01271.1"/>
    <property type="molecule type" value="Genomic_DNA"/>
</dbReference>
<sequence length="376" mass="41071">MEPMTRAVALLDLPLIFGDLLVSADDLRDRIPQAHSMAHEQIGKVRAGLFVPLCLAAAAPFALALVNQPAPPIGEPIAPIVGIGPSDQAKIALGESLFNDVRLSHDDVIACSGCHRLDLSGDDGRARSTAADGEPLDFNTPTVFNATLDFRLNWRGNFRTLEEQNEAALLDDRLMNTSWEELLPKLRSDPDYSRRFADVYGAAPGQAEVLDALAIFQRSLITPNARFDRYLKGERGAITADEEHGYQLFKAYGCIACHQGANVGGNLFQKFGIFQDPFAGQKTLSQADLGRFAITGAESDRHVFRVPSLRNVAVTAPYFHDGRTASLGQAVRIMARNQLGREIDQRDADLIVEFLGTLTGEYRGQPLTSAADRLQQ</sequence>
<dbReference type="SUPFAM" id="SSF46626">
    <property type="entry name" value="Cytochrome c"/>
    <property type="match status" value="2"/>
</dbReference>
<accession>A0AB36R8L1</accession>
<reference evidence="9" key="1">
    <citation type="submission" date="2017-08" db="EMBL/GenBank/DDBJ databases">
        <title>Mesorhizobium wenxinae sp. nov., a novel rhizobial species isolated from root nodules of chickpea (Cicer arietinum L.).</title>
        <authorList>
            <person name="Zhang J."/>
        </authorList>
    </citation>
    <scope>NUCLEOTIDE SEQUENCE [LARGE SCALE GENOMIC DNA]</scope>
    <source>
        <strain evidence="9">USDA 3392</strain>
    </source>
</reference>
<gene>
    <name evidence="8" type="ORF">CIT25_14400</name>
</gene>
<keyword evidence="4" id="KW-0560">Oxidoreductase</keyword>
<dbReference type="InterPro" id="IPR036909">
    <property type="entry name" value="Cyt_c-like_dom_sf"/>
</dbReference>
<keyword evidence="9" id="KW-1185">Reference proteome</keyword>
<dbReference type="AlphaFoldDB" id="A0AB36R8L1"/>
<evidence type="ECO:0000256" key="1">
    <source>
        <dbReference type="ARBA" id="ARBA00004196"/>
    </source>
</evidence>
<keyword evidence="3 6" id="KW-0479">Metal-binding</keyword>